<evidence type="ECO:0000313" key="1">
    <source>
        <dbReference type="EMBL" id="EFO78476.1"/>
    </source>
</evidence>
<protein>
    <submittedName>
        <fullName evidence="1">Uncharacterized protein</fullName>
    </submittedName>
</protein>
<dbReference type="RefSeq" id="WP_003842118.1">
    <property type="nucleotide sequence ID" value="NZ_AEHJ01000007.1"/>
</dbReference>
<accession>A0AB72Z3B3</accession>
<sequence>MKDMKDETKAACPIACPYCHANAGFDRERMNGIRTDETTHATCHACGGRYRIQPVHRYLVDKEPER</sequence>
<reference evidence="1 2" key="1">
    <citation type="submission" date="2010-10" db="EMBL/GenBank/DDBJ databases">
        <authorList>
            <person name="Durkin A.S."/>
            <person name="Madupu R."/>
            <person name="Torralba M."/>
            <person name="Gillis M."/>
            <person name="Methe B."/>
            <person name="Sutton G."/>
            <person name="Nelson K.E."/>
        </authorList>
    </citation>
    <scope>NUCLEOTIDE SEQUENCE [LARGE SCALE GENOMIC DNA]</scope>
    <source>
        <strain evidence="1 2">JCVIHMP022</strain>
    </source>
</reference>
<dbReference type="EMBL" id="AEHJ01000007">
    <property type="protein sequence ID" value="EFO78476.1"/>
    <property type="molecule type" value="Genomic_DNA"/>
</dbReference>
<dbReference type="Proteomes" id="UP000003457">
    <property type="component" value="Unassembled WGS sequence"/>
</dbReference>
<name>A0AB72Z3B3_9BIFI</name>
<dbReference type="AlphaFoldDB" id="A0AB72Z3B3"/>
<comment type="caution">
    <text evidence="1">The sequence shown here is derived from an EMBL/GenBank/DDBJ whole genome shotgun (WGS) entry which is preliminary data.</text>
</comment>
<gene>
    <name evidence="1" type="ORF">HMPREF9003_0345</name>
</gene>
<organism evidence="1 2">
    <name type="scientific">Bifidobacterium dentium JCVIHMP022</name>
    <dbReference type="NCBI Taxonomy" id="553191"/>
    <lineage>
        <taxon>Bacteria</taxon>
        <taxon>Bacillati</taxon>
        <taxon>Actinomycetota</taxon>
        <taxon>Actinomycetes</taxon>
        <taxon>Bifidobacteriales</taxon>
        <taxon>Bifidobacteriaceae</taxon>
        <taxon>Bifidobacterium</taxon>
    </lineage>
</organism>
<evidence type="ECO:0000313" key="2">
    <source>
        <dbReference type="Proteomes" id="UP000003457"/>
    </source>
</evidence>
<proteinExistence type="predicted"/>